<dbReference type="AlphaFoldDB" id="A0A2P6QDH3"/>
<organism evidence="1 2">
    <name type="scientific">Rosa chinensis</name>
    <name type="common">China rose</name>
    <dbReference type="NCBI Taxonomy" id="74649"/>
    <lineage>
        <taxon>Eukaryota</taxon>
        <taxon>Viridiplantae</taxon>
        <taxon>Streptophyta</taxon>
        <taxon>Embryophyta</taxon>
        <taxon>Tracheophyta</taxon>
        <taxon>Spermatophyta</taxon>
        <taxon>Magnoliopsida</taxon>
        <taxon>eudicotyledons</taxon>
        <taxon>Gunneridae</taxon>
        <taxon>Pentapetalae</taxon>
        <taxon>rosids</taxon>
        <taxon>fabids</taxon>
        <taxon>Rosales</taxon>
        <taxon>Rosaceae</taxon>
        <taxon>Rosoideae</taxon>
        <taxon>Rosoideae incertae sedis</taxon>
        <taxon>Rosa</taxon>
    </lineage>
</organism>
<proteinExistence type="predicted"/>
<keyword evidence="2" id="KW-1185">Reference proteome</keyword>
<protein>
    <submittedName>
        <fullName evidence="1">Uncharacterized protein</fullName>
    </submittedName>
</protein>
<comment type="caution">
    <text evidence="1">The sequence shown here is derived from an EMBL/GenBank/DDBJ whole genome shotgun (WGS) entry which is preliminary data.</text>
</comment>
<sequence length="55" mass="5714">MICISLNSSSINLGIFTPKFSKVTSPGRATTFSVCCQTPLQINNVKPGGGDVILG</sequence>
<gene>
    <name evidence="1" type="ORF">RchiOBHm_Chr5g0044061</name>
</gene>
<dbReference type="EMBL" id="PDCK01000043">
    <property type="protein sequence ID" value="PRQ32228.1"/>
    <property type="molecule type" value="Genomic_DNA"/>
</dbReference>
<evidence type="ECO:0000313" key="1">
    <source>
        <dbReference type="EMBL" id="PRQ32228.1"/>
    </source>
</evidence>
<reference evidence="1 2" key="1">
    <citation type="journal article" date="2018" name="Nat. Genet.">
        <title>The Rosa genome provides new insights in the design of modern roses.</title>
        <authorList>
            <person name="Bendahmane M."/>
        </authorList>
    </citation>
    <scope>NUCLEOTIDE SEQUENCE [LARGE SCALE GENOMIC DNA]</scope>
    <source>
        <strain evidence="2">cv. Old Blush</strain>
    </source>
</reference>
<dbReference type="Proteomes" id="UP000238479">
    <property type="component" value="Chromosome 5"/>
</dbReference>
<dbReference type="Gramene" id="PRQ32228">
    <property type="protein sequence ID" value="PRQ32228"/>
    <property type="gene ID" value="RchiOBHm_Chr5g0044061"/>
</dbReference>
<accession>A0A2P6QDH3</accession>
<evidence type="ECO:0000313" key="2">
    <source>
        <dbReference type="Proteomes" id="UP000238479"/>
    </source>
</evidence>
<name>A0A2P6QDH3_ROSCH</name>